<dbReference type="InterPro" id="IPR011022">
    <property type="entry name" value="Arrestin_C-like"/>
</dbReference>
<comment type="caution">
    <text evidence="3">The sequence shown here is derived from an EMBL/GenBank/DDBJ whole genome shotgun (WGS) entry which is preliminary data.</text>
</comment>
<feature type="compositionally biased region" description="Polar residues" evidence="1">
    <location>
        <begin position="519"/>
        <end position="536"/>
    </location>
</feature>
<dbReference type="OrthoDB" id="2333384at2759"/>
<organism evidence="3 4">
    <name type="scientific">Acaulospora morrowiae</name>
    <dbReference type="NCBI Taxonomy" id="94023"/>
    <lineage>
        <taxon>Eukaryota</taxon>
        <taxon>Fungi</taxon>
        <taxon>Fungi incertae sedis</taxon>
        <taxon>Mucoromycota</taxon>
        <taxon>Glomeromycotina</taxon>
        <taxon>Glomeromycetes</taxon>
        <taxon>Diversisporales</taxon>
        <taxon>Acaulosporaceae</taxon>
        <taxon>Acaulospora</taxon>
    </lineage>
</organism>
<feature type="compositionally biased region" description="Low complexity" evidence="1">
    <location>
        <begin position="470"/>
        <end position="512"/>
    </location>
</feature>
<gene>
    <name evidence="3" type="ORF">AMORRO_LOCUS4408</name>
</gene>
<dbReference type="AlphaFoldDB" id="A0A9N9FCV5"/>
<feature type="region of interest" description="Disordered" evidence="1">
    <location>
        <begin position="436"/>
        <end position="564"/>
    </location>
</feature>
<feature type="compositionally biased region" description="Polar residues" evidence="1">
    <location>
        <begin position="379"/>
        <end position="396"/>
    </location>
</feature>
<proteinExistence type="predicted"/>
<accession>A0A9N9FCV5</accession>
<evidence type="ECO:0000313" key="3">
    <source>
        <dbReference type="EMBL" id="CAG8525273.1"/>
    </source>
</evidence>
<dbReference type="Proteomes" id="UP000789342">
    <property type="component" value="Unassembled WGS sequence"/>
</dbReference>
<feature type="compositionally biased region" description="Low complexity" evidence="1">
    <location>
        <begin position="436"/>
        <end position="452"/>
    </location>
</feature>
<protein>
    <submittedName>
        <fullName evidence="3">17006_t:CDS:1</fullName>
    </submittedName>
</protein>
<keyword evidence="4" id="KW-1185">Reference proteome</keyword>
<sequence length="640" mass="71294">MNGIIAVDILIDNDGKLVMYGAPNKDAVYTVSGKLRIVLSKPLKTKYVSIKLKGKSEYSDWENQYSCINVLKLDQTLIERETLPRGVTDLDYEFTVPGNIPQTYVTSFGLIRYKLVAMVQPASLLAKYSRVERGINFARHYLPCRRELLPAPPTKVYRGRRKNILKYELDVPTVVCVNEKSLLIRIRLFPLNEQGRVKSITFDLVQSEKYRVQPSPQDLSDFAIDGAQLVGSVQLSGSSSTKRKRSHPIKPTTLIISYDTDTWNNPLTYNLPFAQYNSQSQNQARRSRLKATVKSPLMKVRHKLKLVMTFDDESEKQLEIGFPIIVTTIPEGDNSLYTSGLDFGGLPSYDDAMVEDSPTIGYYDNEIHSRPETPDIYSDVTSRNQSRGSTRPTTPINIHEDGGNASADNTPVNPFTASKSTLRPFHTDYFSFNSSTASNNDSDSDNHVNINNRPHQPLRQKKSQRTLAQSLGRLLLRNESSSLNSQNASASTTPMMLTPSSSPPTQMSSSPPHFEITSPKFQSNTDDHLQTSSSSVPKLRPLRSMTSLSTAASSTKNDGTSMPHDQRISHLYATRAGRASWYLNMPDEDDLLHNTPEIRSAPSSPRLAGINMNFNSTGNNGDDGSSSNDNKLIVPSFLII</sequence>
<feature type="compositionally biased region" description="Polar residues" evidence="1">
    <location>
        <begin position="406"/>
        <end position="420"/>
    </location>
</feature>
<reference evidence="3" key="1">
    <citation type="submission" date="2021-06" db="EMBL/GenBank/DDBJ databases">
        <authorList>
            <person name="Kallberg Y."/>
            <person name="Tangrot J."/>
            <person name="Rosling A."/>
        </authorList>
    </citation>
    <scope>NUCLEOTIDE SEQUENCE</scope>
    <source>
        <strain evidence="3">CL551</strain>
    </source>
</reference>
<feature type="compositionally biased region" description="Low complexity" evidence="1">
    <location>
        <begin position="544"/>
        <end position="555"/>
    </location>
</feature>
<name>A0A9N9FCV5_9GLOM</name>
<feature type="region of interest" description="Disordered" evidence="1">
    <location>
        <begin position="365"/>
        <end position="420"/>
    </location>
</feature>
<dbReference type="EMBL" id="CAJVPV010002401">
    <property type="protein sequence ID" value="CAG8525273.1"/>
    <property type="molecule type" value="Genomic_DNA"/>
</dbReference>
<evidence type="ECO:0000256" key="1">
    <source>
        <dbReference type="SAM" id="MobiDB-lite"/>
    </source>
</evidence>
<dbReference type="InterPro" id="IPR014752">
    <property type="entry name" value="Arrestin-like_C"/>
</dbReference>
<evidence type="ECO:0000259" key="2">
    <source>
        <dbReference type="Pfam" id="PF02752"/>
    </source>
</evidence>
<evidence type="ECO:0000313" key="4">
    <source>
        <dbReference type="Proteomes" id="UP000789342"/>
    </source>
</evidence>
<feature type="domain" description="Arrestin C-terminal-like" evidence="2">
    <location>
        <begin position="164"/>
        <end position="330"/>
    </location>
</feature>
<dbReference type="Gene3D" id="2.60.40.640">
    <property type="match status" value="1"/>
</dbReference>
<dbReference type="Pfam" id="PF02752">
    <property type="entry name" value="Arrestin_C"/>
    <property type="match status" value="1"/>
</dbReference>